<dbReference type="InterPro" id="IPR015500">
    <property type="entry name" value="Peptidase_S8_subtilisin-rel"/>
</dbReference>
<keyword evidence="2 5" id="KW-0645">Protease</keyword>
<feature type="active site" description="Charge relay system" evidence="5">
    <location>
        <position position="68"/>
    </location>
</feature>
<dbReference type="InterPro" id="IPR036852">
    <property type="entry name" value="Peptidase_S8/S53_dom_sf"/>
</dbReference>
<dbReference type="EMBL" id="JACIDH010000001">
    <property type="protein sequence ID" value="MBB3877796.1"/>
    <property type="molecule type" value="Genomic_DNA"/>
</dbReference>
<gene>
    <name evidence="7" type="ORF">GGR48_000199</name>
</gene>
<evidence type="ECO:0000313" key="8">
    <source>
        <dbReference type="Proteomes" id="UP000538670"/>
    </source>
</evidence>
<comment type="similarity">
    <text evidence="1 5">Belongs to the peptidase S8 family.</text>
</comment>
<evidence type="ECO:0000256" key="1">
    <source>
        <dbReference type="ARBA" id="ARBA00011073"/>
    </source>
</evidence>
<dbReference type="PANTHER" id="PTHR43399">
    <property type="entry name" value="SUBTILISIN-RELATED"/>
    <property type="match status" value="1"/>
</dbReference>
<keyword evidence="3 5" id="KW-0378">Hydrolase</keyword>
<feature type="domain" description="Peptidase S8/S53" evidence="6">
    <location>
        <begin position="13"/>
        <end position="302"/>
    </location>
</feature>
<dbReference type="PROSITE" id="PS51892">
    <property type="entry name" value="SUBTILASE"/>
    <property type="match status" value="1"/>
</dbReference>
<dbReference type="AlphaFoldDB" id="A0A7W6ABQ1"/>
<organism evidence="7 8">
    <name type="scientific">Sphingomonas pseudosanguinis</name>
    <dbReference type="NCBI Taxonomy" id="413712"/>
    <lineage>
        <taxon>Bacteria</taxon>
        <taxon>Pseudomonadati</taxon>
        <taxon>Pseudomonadota</taxon>
        <taxon>Alphaproteobacteria</taxon>
        <taxon>Sphingomonadales</taxon>
        <taxon>Sphingomonadaceae</taxon>
        <taxon>Sphingomonas</taxon>
    </lineage>
</organism>
<dbReference type="PRINTS" id="PR00723">
    <property type="entry name" value="SUBTILISIN"/>
</dbReference>
<evidence type="ECO:0000313" key="7">
    <source>
        <dbReference type="EMBL" id="MBB3877796.1"/>
    </source>
</evidence>
<dbReference type="PANTHER" id="PTHR43399:SF4">
    <property type="entry name" value="CELL WALL-ASSOCIATED PROTEASE"/>
    <property type="match status" value="1"/>
</dbReference>
<dbReference type="InterPro" id="IPR000209">
    <property type="entry name" value="Peptidase_S8/S53_dom"/>
</dbReference>
<keyword evidence="4 5" id="KW-0720">Serine protease</keyword>
<dbReference type="Pfam" id="PF00082">
    <property type="entry name" value="Peptidase_S8"/>
    <property type="match status" value="1"/>
</dbReference>
<reference evidence="7 8" key="1">
    <citation type="submission" date="2020-08" db="EMBL/GenBank/DDBJ databases">
        <title>Genomic Encyclopedia of Type Strains, Phase IV (KMG-IV): sequencing the most valuable type-strain genomes for metagenomic binning, comparative biology and taxonomic classification.</title>
        <authorList>
            <person name="Goeker M."/>
        </authorList>
    </citation>
    <scope>NUCLEOTIDE SEQUENCE [LARGE SCALE GENOMIC DNA]</scope>
    <source>
        <strain evidence="7 8">DSM 19512</strain>
    </source>
</reference>
<accession>A0A7W6ABQ1</accession>
<dbReference type="GO" id="GO:0006508">
    <property type="term" value="P:proteolysis"/>
    <property type="evidence" value="ECO:0007669"/>
    <property type="project" value="UniProtKB-KW"/>
</dbReference>
<dbReference type="GO" id="GO:0004252">
    <property type="term" value="F:serine-type endopeptidase activity"/>
    <property type="evidence" value="ECO:0007669"/>
    <property type="project" value="UniProtKB-UniRule"/>
</dbReference>
<dbReference type="SUPFAM" id="SSF52743">
    <property type="entry name" value="Subtilisin-like"/>
    <property type="match status" value="1"/>
</dbReference>
<keyword evidence="8" id="KW-1185">Reference proteome</keyword>
<dbReference type="Gene3D" id="3.40.50.200">
    <property type="entry name" value="Peptidase S8/S53 domain"/>
    <property type="match status" value="1"/>
</dbReference>
<evidence type="ECO:0000256" key="3">
    <source>
        <dbReference type="ARBA" id="ARBA00022801"/>
    </source>
</evidence>
<evidence type="ECO:0000259" key="6">
    <source>
        <dbReference type="Pfam" id="PF00082"/>
    </source>
</evidence>
<dbReference type="RefSeq" id="WP_183949957.1">
    <property type="nucleotide sequence ID" value="NZ_JACIDH010000001.1"/>
</dbReference>
<dbReference type="PROSITE" id="PS00136">
    <property type="entry name" value="SUBTILASE_ASP"/>
    <property type="match status" value="1"/>
</dbReference>
<sequence>MKADYAYARGITGKGVTIAIVDTGIDRDGPEFAGRISADSTAFDQKIARCATCPGETIRFELDDKDGHGSKTAAVAAGARDGNGMHGVAYDATILALKISGPNLEGIVAGSTGPIPESDAPNVALIAPAIRYAIDKGAFVISMSINGSGGGEQLAADLKSAMDLVRGGNRLFVESVTNNVGEDSFSGKVAEDLVGKDLSNKDWFLFGIRVEANLQPPSGNGTPGALADRTLSVVASNVATVDQNGQQATVTGNSFAAPGIAGAAALLKQYWPQLGGREISRIMLDTATDLGAPGVDQVYGVGLLNVEKAMQAQAPATSFAAARTVLARYSSLVVSAPFGGAAVAADLRSHTSTMTVFDRYGRDYLMTVPGGIRARSSGLLAGTLATSAPPYPLQSSSWSDGRLGIATSTTTGPWQAAASGRPAMVTFSPAAGQTVTLGSNVAVGPGGGSSLAGSYLRGAIGQPIGMSSQWTIGGWSASFASGSSIAATASSFRRGSRSREAGLRTVAISTPFGLGLEVSELVERGQVLGLRDDAGSGAAGARTVLATTMVRRNVAGVLLSGRATVGSSSPTGAVAGVRFDGCIVSTAFAVEGAQPLLGGLATLGLSSPLRVERARASLLVPVSYDLMSGALVEERRTFDLTPTAREIDLELGWSTALASTSTLRLGVARAFDAGHVRGASDVAAFFNLVVR</sequence>
<proteinExistence type="inferred from homology"/>
<dbReference type="Proteomes" id="UP000538670">
    <property type="component" value="Unassembled WGS sequence"/>
</dbReference>
<comment type="caution">
    <text evidence="7">The sequence shown here is derived from an EMBL/GenBank/DDBJ whole genome shotgun (WGS) entry which is preliminary data.</text>
</comment>
<feature type="active site" description="Charge relay system" evidence="5">
    <location>
        <position position="254"/>
    </location>
</feature>
<feature type="active site" description="Charge relay system" evidence="5">
    <location>
        <position position="22"/>
    </location>
</feature>
<evidence type="ECO:0000256" key="2">
    <source>
        <dbReference type="ARBA" id="ARBA00022670"/>
    </source>
</evidence>
<evidence type="ECO:0000256" key="4">
    <source>
        <dbReference type="ARBA" id="ARBA00022825"/>
    </source>
</evidence>
<protein>
    <recommendedName>
        <fullName evidence="6">Peptidase S8/S53 domain-containing protein</fullName>
    </recommendedName>
</protein>
<dbReference type="InterPro" id="IPR023827">
    <property type="entry name" value="Peptidase_S8_Asp-AS"/>
</dbReference>
<name>A0A7W6ABQ1_9SPHN</name>
<evidence type="ECO:0000256" key="5">
    <source>
        <dbReference type="PROSITE-ProRule" id="PRU01240"/>
    </source>
</evidence>
<dbReference type="InterPro" id="IPR051048">
    <property type="entry name" value="Peptidase_S8/S53_subtilisin"/>
</dbReference>